<evidence type="ECO:0008006" key="7">
    <source>
        <dbReference type="Google" id="ProtNLM"/>
    </source>
</evidence>
<dbReference type="GO" id="GO:0000724">
    <property type="term" value="P:double-strand break repair via homologous recombination"/>
    <property type="evidence" value="ECO:0007669"/>
    <property type="project" value="TreeGrafter"/>
</dbReference>
<evidence type="ECO:0000256" key="2">
    <source>
        <dbReference type="ARBA" id="ARBA00022840"/>
    </source>
</evidence>
<evidence type="ECO:0000256" key="1">
    <source>
        <dbReference type="ARBA" id="ARBA00022741"/>
    </source>
</evidence>
<dbReference type="GO" id="GO:0043138">
    <property type="term" value="F:3'-5' DNA helicase activity"/>
    <property type="evidence" value="ECO:0007669"/>
    <property type="project" value="TreeGrafter"/>
</dbReference>
<evidence type="ECO:0000259" key="3">
    <source>
        <dbReference type="PROSITE" id="PS51192"/>
    </source>
</evidence>
<dbReference type="AlphaFoldDB" id="A0A2H3KND2"/>
<dbReference type="InterPro" id="IPR027417">
    <property type="entry name" value="P-loop_NTPase"/>
</dbReference>
<dbReference type="SMART" id="SM00490">
    <property type="entry name" value="HELICc"/>
    <property type="match status" value="1"/>
</dbReference>
<dbReference type="GO" id="GO:0003676">
    <property type="term" value="F:nucleic acid binding"/>
    <property type="evidence" value="ECO:0007669"/>
    <property type="project" value="InterPro"/>
</dbReference>
<dbReference type="EMBL" id="PCMW01000103">
    <property type="protein sequence ID" value="PDS22315.1"/>
    <property type="molecule type" value="Genomic_DNA"/>
</dbReference>
<dbReference type="GO" id="GO:0005694">
    <property type="term" value="C:chromosome"/>
    <property type="evidence" value="ECO:0007669"/>
    <property type="project" value="TreeGrafter"/>
</dbReference>
<dbReference type="SMART" id="SM00487">
    <property type="entry name" value="DEXDc"/>
    <property type="match status" value="1"/>
</dbReference>
<dbReference type="OrthoDB" id="9763310at2"/>
<dbReference type="Pfam" id="PF00270">
    <property type="entry name" value="DEAD"/>
    <property type="match status" value="1"/>
</dbReference>
<dbReference type="PANTHER" id="PTHR13710:SF120">
    <property type="entry name" value="BIFUNCTIONAL 3'-5' EXONUCLEASE_ATP-DEPENDENT HELICASE WRN"/>
    <property type="match status" value="1"/>
</dbReference>
<dbReference type="GO" id="GO:0005524">
    <property type="term" value="F:ATP binding"/>
    <property type="evidence" value="ECO:0007669"/>
    <property type="project" value="UniProtKB-KW"/>
</dbReference>
<dbReference type="PROSITE" id="PS51194">
    <property type="entry name" value="HELICASE_CTER"/>
    <property type="match status" value="1"/>
</dbReference>
<organism evidence="5 6">
    <name type="scientific">Flavobacterium branchiophilum</name>
    <dbReference type="NCBI Taxonomy" id="55197"/>
    <lineage>
        <taxon>Bacteria</taxon>
        <taxon>Pseudomonadati</taxon>
        <taxon>Bacteroidota</taxon>
        <taxon>Flavobacteriia</taxon>
        <taxon>Flavobacteriales</taxon>
        <taxon>Flavobacteriaceae</taxon>
        <taxon>Flavobacterium</taxon>
    </lineage>
</organism>
<feature type="domain" description="Helicase ATP-binding" evidence="3">
    <location>
        <begin position="314"/>
        <end position="499"/>
    </location>
</feature>
<evidence type="ECO:0000313" key="6">
    <source>
        <dbReference type="Proteomes" id="UP000220828"/>
    </source>
</evidence>
<keyword evidence="1" id="KW-0547">Nucleotide-binding</keyword>
<dbReference type="InterPro" id="IPR011545">
    <property type="entry name" value="DEAD/DEAH_box_helicase_dom"/>
</dbReference>
<dbReference type="PROSITE" id="PS51192">
    <property type="entry name" value="HELICASE_ATP_BIND_1"/>
    <property type="match status" value="1"/>
</dbReference>
<dbReference type="GO" id="GO:0005737">
    <property type="term" value="C:cytoplasm"/>
    <property type="evidence" value="ECO:0007669"/>
    <property type="project" value="TreeGrafter"/>
</dbReference>
<protein>
    <recommendedName>
        <fullName evidence="7">ATP-dependent DNA helicase RecQ</fullName>
    </recommendedName>
</protein>
<dbReference type="InterPro" id="IPR014001">
    <property type="entry name" value="Helicase_ATP-bd"/>
</dbReference>
<evidence type="ECO:0000259" key="4">
    <source>
        <dbReference type="PROSITE" id="PS51194"/>
    </source>
</evidence>
<dbReference type="InterPro" id="IPR001650">
    <property type="entry name" value="Helicase_C-like"/>
</dbReference>
<dbReference type="CDD" id="cd17920">
    <property type="entry name" value="DEXHc_RecQ"/>
    <property type="match status" value="1"/>
</dbReference>
<reference evidence="5 6" key="1">
    <citation type="submission" date="2017-09" db="EMBL/GenBank/DDBJ databases">
        <title>Whole genomes of Flavobacteriaceae.</title>
        <authorList>
            <person name="Stine C."/>
            <person name="Li C."/>
            <person name="Tadesse D."/>
        </authorList>
    </citation>
    <scope>NUCLEOTIDE SEQUENCE [LARGE SCALE GENOMIC DNA]</scope>
    <source>
        <strain evidence="5 6">ATCC 35036</strain>
    </source>
</reference>
<dbReference type="Proteomes" id="UP000220828">
    <property type="component" value="Unassembled WGS sequence"/>
</dbReference>
<dbReference type="PANTHER" id="PTHR13710">
    <property type="entry name" value="DNA HELICASE RECQ FAMILY MEMBER"/>
    <property type="match status" value="1"/>
</dbReference>
<dbReference type="Gene3D" id="3.40.50.300">
    <property type="entry name" value="P-loop containing nucleotide triphosphate hydrolases"/>
    <property type="match status" value="2"/>
</dbReference>
<proteinExistence type="predicted"/>
<gene>
    <name evidence="5" type="ORF">B0A77_13825</name>
</gene>
<evidence type="ECO:0000313" key="5">
    <source>
        <dbReference type="EMBL" id="PDS22315.1"/>
    </source>
</evidence>
<name>A0A2H3KND2_9FLAO</name>
<dbReference type="Pfam" id="PF00271">
    <property type="entry name" value="Helicase_C"/>
    <property type="match status" value="1"/>
</dbReference>
<accession>A0A2H3KND2</accession>
<keyword evidence="2" id="KW-0067">ATP-binding</keyword>
<dbReference type="GO" id="GO:0009378">
    <property type="term" value="F:four-way junction helicase activity"/>
    <property type="evidence" value="ECO:0007669"/>
    <property type="project" value="TreeGrafter"/>
</dbReference>
<comment type="caution">
    <text evidence="5">The sequence shown here is derived from an EMBL/GenBank/DDBJ whole genome shotgun (WGS) entry which is preliminary data.</text>
</comment>
<sequence length="1067" mass="124355">MSKLTSLIKKEFEQNQDLNTILTFKGIKLSELPNELKIKCIDYDFWEDDKINTKKLFSREAKLKLITEISSNEVNTRLISYEALIYGYKLAKDIGIISDIKVIDFSIYEFHQNNLNISIQNIEDINEQGEELDDEDYHEIFASSIEIDNIPFVQFRDGDLLKKSKLINNFSLKEFNINDFTTINENEITNDDFVYNFENRDYIKKVNDIILDYVNPINILVDNVLKTDLKASEQLSIIIDCFDKLKIEYSLKRIVFDLTKATRPELNVLLKKHWNSDAFRTLKVYADPDLKKDIIEISQAEVVEAIIDEYENGNIKNKNIQDVFLTAPTGAGKSLLFQLPAIFLGENYKAVSIIVTPLKALMVDQVNQLKVKANYNKVAFINSDITVIERDEILEDIQKGEIDILYLAPELLLSYDISYFLGTRKLGLYVVDEAHTVTTWGRDFRVDYWYLGYHISKVRKYAKDDDGKKLKFVVVAVTATAPYGNTHDVVFETLKSLQMHYAKKYIGYAKRDDISFQINHVNIDGNLQTQKVNQTVERIKEFENEKKKTIVYCPFRNQVDEVIVRSRENDISVFPFHSGLNQEIRERSYEQFKNSSSITMIATKAFGMGIDVSDITQVYHLAPTGLLTDYIQEIGRLARREDLHGIASVDFSNRDFQFINVLHGLNRTFDWQLREVMNRLYRLYEETEKQNHLVNADEFAHIFSGNTGENLQNSLKNALMLIEKDLNIKYNRIPVIIARPKNLFATVFASIDNDKIELIKSKLNKDCFTIREYEGLRQHNRSIIILELDRIWEQNFRDKSFAILKRDFFTNKLFNDIELEPKIRINLTLNKSLAQTQTVIQDYFNRISIALSNQSGFFEKEQYMLALVRNGMERQVAERISEFILPMFSQRDNINLSVADVAENSNFLQSKKFDDKFKYRIVDGAVTQIISNLRRTINAQFQSRRTIEKYLSRDSAQKKLYSKIGQILEVFEIGTYSVTGGENPKIFVRINDPFRLRQVTNNHYQNILLADVRIRQVTNNHYQNILLADVRNRHLSGVALMQDFFSTTMTSDERWDFIEDYFLGIRV</sequence>
<dbReference type="RefSeq" id="WP_097554820.1">
    <property type="nucleotide sequence ID" value="NZ_PCMW01000103.1"/>
</dbReference>
<dbReference type="SUPFAM" id="SSF52540">
    <property type="entry name" value="P-loop containing nucleoside triphosphate hydrolases"/>
    <property type="match status" value="1"/>
</dbReference>
<feature type="domain" description="Helicase C-terminal" evidence="4">
    <location>
        <begin position="531"/>
        <end position="677"/>
    </location>
</feature>